<sequence length="247" mass="26404">MSPSALPAAELSNLPKSDGSATFSYQGYTVTTAVNGPVEAQRRDEHAFEALVDVNVRPAAGVGGTAERQLESILQSALRQLIPVRNFPRCMIQVTLQIVGTPENAYENSKITQPQMNLTIIPALLHTSILGLLTAAIPLKTIATATVLAIPSESDQIVVDPSAVQAAKAKSLHVVGFTSGEDLLLSESEGAFTPEEWAKILETGERICCQSAGEDVAMEGGETEGTSIRDFIRSVMETKIAKDLQWK</sequence>
<comment type="subcellular location">
    <subcellularLocation>
        <location evidence="1">Nucleus</location>
    </subcellularLocation>
</comment>
<keyword evidence="4" id="KW-0271">Exosome</keyword>
<keyword evidence="5" id="KW-0539">Nucleus</keyword>
<dbReference type="InterPro" id="IPR050080">
    <property type="entry name" value="RNase_PH"/>
</dbReference>
<dbReference type="InterPro" id="IPR027408">
    <property type="entry name" value="PNPase/RNase_PH_dom_sf"/>
</dbReference>
<dbReference type="GO" id="GO:0071051">
    <property type="term" value="P:poly(A)-dependent snoRNA 3'-end processing"/>
    <property type="evidence" value="ECO:0007669"/>
    <property type="project" value="TreeGrafter"/>
</dbReference>
<keyword evidence="9" id="KW-1185">Reference proteome</keyword>
<gene>
    <name evidence="8" type="ORF">F5Z01DRAFT_671474</name>
</gene>
<dbReference type="InterPro" id="IPR036345">
    <property type="entry name" value="ExoRNase_PH_dom2_sf"/>
</dbReference>
<dbReference type="PANTHER" id="PTHR11953">
    <property type="entry name" value="EXOSOME COMPLEX COMPONENT"/>
    <property type="match status" value="1"/>
</dbReference>
<feature type="domain" description="Exoribonuclease phosphorolytic" evidence="6">
    <location>
        <begin position="10"/>
        <end position="136"/>
    </location>
</feature>
<dbReference type="InterPro" id="IPR020568">
    <property type="entry name" value="Ribosomal_Su5_D2-typ_SF"/>
</dbReference>
<dbReference type="OrthoDB" id="27298at2759"/>
<dbReference type="GO" id="GO:0034475">
    <property type="term" value="P:U4 snRNA 3'-end processing"/>
    <property type="evidence" value="ECO:0007669"/>
    <property type="project" value="TreeGrafter"/>
</dbReference>
<reference evidence="8" key="1">
    <citation type="journal article" date="2021" name="IMA Fungus">
        <title>Genomic characterization of three marine fungi, including Emericellopsis atlantica sp. nov. with signatures of a generalist lifestyle and marine biomass degradation.</title>
        <authorList>
            <person name="Hagestad O.C."/>
            <person name="Hou L."/>
            <person name="Andersen J.H."/>
            <person name="Hansen E.H."/>
            <person name="Altermark B."/>
            <person name="Li C."/>
            <person name="Kuhnert E."/>
            <person name="Cox R.J."/>
            <person name="Crous P.W."/>
            <person name="Spatafora J.W."/>
            <person name="Lail K."/>
            <person name="Amirebrahimi M."/>
            <person name="Lipzen A."/>
            <person name="Pangilinan J."/>
            <person name="Andreopoulos W."/>
            <person name="Hayes R.D."/>
            <person name="Ng V."/>
            <person name="Grigoriev I.V."/>
            <person name="Jackson S.A."/>
            <person name="Sutton T.D.S."/>
            <person name="Dobson A.D.W."/>
            <person name="Rama T."/>
        </authorList>
    </citation>
    <scope>NUCLEOTIDE SEQUENCE</scope>
    <source>
        <strain evidence="8">TS7</strain>
    </source>
</reference>
<protein>
    <submittedName>
        <fullName evidence="8">Uncharacterized protein</fullName>
    </submittedName>
</protein>
<dbReference type="Pfam" id="PF01138">
    <property type="entry name" value="RNase_PH"/>
    <property type="match status" value="1"/>
</dbReference>
<dbReference type="GO" id="GO:0005730">
    <property type="term" value="C:nucleolus"/>
    <property type="evidence" value="ECO:0007669"/>
    <property type="project" value="TreeGrafter"/>
</dbReference>
<dbReference type="GO" id="GO:0000176">
    <property type="term" value="C:nuclear exosome (RNase complex)"/>
    <property type="evidence" value="ECO:0007669"/>
    <property type="project" value="TreeGrafter"/>
</dbReference>
<evidence type="ECO:0000256" key="4">
    <source>
        <dbReference type="ARBA" id="ARBA00022835"/>
    </source>
</evidence>
<evidence type="ECO:0000256" key="1">
    <source>
        <dbReference type="ARBA" id="ARBA00004123"/>
    </source>
</evidence>
<proteinExistence type="inferred from homology"/>
<dbReference type="AlphaFoldDB" id="A0A9P8CTP4"/>
<evidence type="ECO:0000313" key="9">
    <source>
        <dbReference type="Proteomes" id="UP000887229"/>
    </source>
</evidence>
<accession>A0A9P8CTP4</accession>
<dbReference type="SUPFAM" id="SSF55666">
    <property type="entry name" value="Ribonuclease PH domain 2-like"/>
    <property type="match status" value="1"/>
</dbReference>
<dbReference type="Pfam" id="PF03725">
    <property type="entry name" value="RNase_PH_C"/>
    <property type="match status" value="1"/>
</dbReference>
<evidence type="ECO:0000313" key="8">
    <source>
        <dbReference type="EMBL" id="KAG9257026.1"/>
    </source>
</evidence>
<comment type="similarity">
    <text evidence="2">Belongs to the RNase PH family.</text>
</comment>
<evidence type="ECO:0000256" key="3">
    <source>
        <dbReference type="ARBA" id="ARBA00022552"/>
    </source>
</evidence>
<comment type="caution">
    <text evidence="8">The sequence shown here is derived from an EMBL/GenBank/DDBJ whole genome shotgun (WGS) entry which is preliminary data.</text>
</comment>
<dbReference type="GO" id="GO:0006364">
    <property type="term" value="P:rRNA processing"/>
    <property type="evidence" value="ECO:0007669"/>
    <property type="project" value="UniProtKB-KW"/>
</dbReference>
<dbReference type="InterPro" id="IPR015847">
    <property type="entry name" value="ExoRNase_PH_dom2"/>
</dbReference>
<dbReference type="EMBL" id="MU251246">
    <property type="protein sequence ID" value="KAG9257026.1"/>
    <property type="molecule type" value="Genomic_DNA"/>
</dbReference>
<dbReference type="GO" id="GO:0071028">
    <property type="term" value="P:nuclear mRNA surveillance"/>
    <property type="evidence" value="ECO:0007669"/>
    <property type="project" value="TreeGrafter"/>
</dbReference>
<organism evidence="8 9">
    <name type="scientific">Emericellopsis atlantica</name>
    <dbReference type="NCBI Taxonomy" id="2614577"/>
    <lineage>
        <taxon>Eukaryota</taxon>
        <taxon>Fungi</taxon>
        <taxon>Dikarya</taxon>
        <taxon>Ascomycota</taxon>
        <taxon>Pezizomycotina</taxon>
        <taxon>Sordariomycetes</taxon>
        <taxon>Hypocreomycetidae</taxon>
        <taxon>Hypocreales</taxon>
        <taxon>Bionectriaceae</taxon>
        <taxon>Emericellopsis</taxon>
    </lineage>
</organism>
<dbReference type="GO" id="GO:0016075">
    <property type="term" value="P:rRNA catabolic process"/>
    <property type="evidence" value="ECO:0007669"/>
    <property type="project" value="TreeGrafter"/>
</dbReference>
<evidence type="ECO:0000259" key="7">
    <source>
        <dbReference type="Pfam" id="PF03725"/>
    </source>
</evidence>
<dbReference type="PANTHER" id="PTHR11953:SF1">
    <property type="entry name" value="EXOSOME COMPLEX COMPONENT RRP46"/>
    <property type="match status" value="1"/>
</dbReference>
<feature type="domain" description="Exoribonuclease phosphorolytic" evidence="7">
    <location>
        <begin position="155"/>
        <end position="205"/>
    </location>
</feature>
<dbReference type="InterPro" id="IPR001247">
    <property type="entry name" value="ExoRNase_PH_dom1"/>
</dbReference>
<dbReference type="GO" id="GO:0000177">
    <property type="term" value="C:cytoplasmic exosome (RNase complex)"/>
    <property type="evidence" value="ECO:0007669"/>
    <property type="project" value="TreeGrafter"/>
</dbReference>
<keyword evidence="3" id="KW-0698">rRNA processing</keyword>
<dbReference type="RefSeq" id="XP_046120950.1">
    <property type="nucleotide sequence ID" value="XM_046264701.1"/>
</dbReference>
<dbReference type="GO" id="GO:0003723">
    <property type="term" value="F:RNA binding"/>
    <property type="evidence" value="ECO:0007669"/>
    <property type="project" value="TreeGrafter"/>
</dbReference>
<dbReference type="GeneID" id="70295604"/>
<name>A0A9P8CTP4_9HYPO</name>
<dbReference type="SUPFAM" id="SSF54211">
    <property type="entry name" value="Ribosomal protein S5 domain 2-like"/>
    <property type="match status" value="1"/>
</dbReference>
<evidence type="ECO:0000259" key="6">
    <source>
        <dbReference type="Pfam" id="PF01138"/>
    </source>
</evidence>
<evidence type="ECO:0000256" key="5">
    <source>
        <dbReference type="ARBA" id="ARBA00023242"/>
    </source>
</evidence>
<dbReference type="Proteomes" id="UP000887229">
    <property type="component" value="Unassembled WGS sequence"/>
</dbReference>
<dbReference type="Gene3D" id="3.30.230.70">
    <property type="entry name" value="GHMP Kinase, N-terminal domain"/>
    <property type="match status" value="1"/>
</dbReference>
<evidence type="ECO:0000256" key="2">
    <source>
        <dbReference type="ARBA" id="ARBA00006678"/>
    </source>
</evidence>